<gene>
    <name evidence="1" type="ORF">B7P43_G16928</name>
</gene>
<dbReference type="AlphaFoldDB" id="A0A2J7PYG7"/>
<evidence type="ECO:0000313" key="2">
    <source>
        <dbReference type="Proteomes" id="UP000235965"/>
    </source>
</evidence>
<comment type="caution">
    <text evidence="1">The sequence shown here is derived from an EMBL/GenBank/DDBJ whole genome shotgun (WGS) entry which is preliminary data.</text>
</comment>
<organism evidence="1 2">
    <name type="scientific">Cryptotermes secundus</name>
    <dbReference type="NCBI Taxonomy" id="105785"/>
    <lineage>
        <taxon>Eukaryota</taxon>
        <taxon>Metazoa</taxon>
        <taxon>Ecdysozoa</taxon>
        <taxon>Arthropoda</taxon>
        <taxon>Hexapoda</taxon>
        <taxon>Insecta</taxon>
        <taxon>Pterygota</taxon>
        <taxon>Neoptera</taxon>
        <taxon>Polyneoptera</taxon>
        <taxon>Dictyoptera</taxon>
        <taxon>Blattodea</taxon>
        <taxon>Blattoidea</taxon>
        <taxon>Termitoidae</taxon>
        <taxon>Kalotermitidae</taxon>
        <taxon>Cryptotermitinae</taxon>
        <taxon>Cryptotermes</taxon>
    </lineage>
</organism>
<reference evidence="1 2" key="1">
    <citation type="submission" date="2017-12" db="EMBL/GenBank/DDBJ databases">
        <title>Hemimetabolous genomes reveal molecular basis of termite eusociality.</title>
        <authorList>
            <person name="Harrison M.C."/>
            <person name="Jongepier E."/>
            <person name="Robertson H.M."/>
            <person name="Arning N."/>
            <person name="Bitard-Feildel T."/>
            <person name="Chao H."/>
            <person name="Childers C.P."/>
            <person name="Dinh H."/>
            <person name="Doddapaneni H."/>
            <person name="Dugan S."/>
            <person name="Gowin J."/>
            <person name="Greiner C."/>
            <person name="Han Y."/>
            <person name="Hu H."/>
            <person name="Hughes D.S.T."/>
            <person name="Huylmans A.-K."/>
            <person name="Kemena C."/>
            <person name="Kremer L.P.M."/>
            <person name="Lee S.L."/>
            <person name="Lopez-Ezquerra A."/>
            <person name="Mallet L."/>
            <person name="Monroy-Kuhn J.M."/>
            <person name="Moser A."/>
            <person name="Murali S.C."/>
            <person name="Muzny D.M."/>
            <person name="Otani S."/>
            <person name="Piulachs M.-D."/>
            <person name="Poelchau M."/>
            <person name="Qu J."/>
            <person name="Schaub F."/>
            <person name="Wada-Katsumata A."/>
            <person name="Worley K.C."/>
            <person name="Xie Q."/>
            <person name="Ylla G."/>
            <person name="Poulsen M."/>
            <person name="Gibbs R.A."/>
            <person name="Schal C."/>
            <person name="Richards S."/>
            <person name="Belles X."/>
            <person name="Korb J."/>
            <person name="Bornberg-Bauer E."/>
        </authorList>
    </citation>
    <scope>NUCLEOTIDE SEQUENCE [LARGE SCALE GENOMIC DNA]</scope>
    <source>
        <tissue evidence="1">Whole body</tissue>
    </source>
</reference>
<name>A0A2J7PYG7_9NEOP</name>
<keyword evidence="2" id="KW-1185">Reference proteome</keyword>
<accession>A0A2J7PYG7</accession>
<dbReference type="InParanoid" id="A0A2J7PYG7"/>
<protein>
    <submittedName>
        <fullName evidence="1">Uncharacterized protein</fullName>
    </submittedName>
</protein>
<dbReference type="Proteomes" id="UP000235965">
    <property type="component" value="Unassembled WGS sequence"/>
</dbReference>
<proteinExistence type="predicted"/>
<sequence>MSTSSQTKFAATTHLAVGQRLKEQLNVEKFRMFREGTRKPTASRTEEQYVVPLKTFIKNKASI</sequence>
<dbReference type="EMBL" id="NEVH01020355">
    <property type="protein sequence ID" value="PNF21364.1"/>
    <property type="molecule type" value="Genomic_DNA"/>
</dbReference>
<evidence type="ECO:0000313" key="1">
    <source>
        <dbReference type="EMBL" id="PNF21364.1"/>
    </source>
</evidence>